<dbReference type="RefSeq" id="WP_220248295.1">
    <property type="nucleotide sequence ID" value="NZ_JAICCF010000001.1"/>
</dbReference>
<proteinExistence type="predicted"/>
<gene>
    <name evidence="4" type="ORF">K1Y79_01830</name>
</gene>
<dbReference type="Pfam" id="PF02709">
    <property type="entry name" value="Glyco_transf_7C"/>
    <property type="match status" value="1"/>
</dbReference>
<evidence type="ECO:0000313" key="5">
    <source>
        <dbReference type="Proteomes" id="UP000812961"/>
    </source>
</evidence>
<dbReference type="SUPFAM" id="SSF53448">
    <property type="entry name" value="Nucleotide-diphospho-sugar transferases"/>
    <property type="match status" value="1"/>
</dbReference>
<evidence type="ECO:0000256" key="1">
    <source>
        <dbReference type="ARBA" id="ARBA00022679"/>
    </source>
</evidence>
<sequence length="252" mass="28763">MKKLSFCITCKNRFHQIEQTLPVNLKMNRAHHAAIEFVLVDFGSKDGLQEHVLRHFREELELGYLRYYYTSAMDSWHASIAKNTAHALSVGEVLVNLDCDNFTGENGGQFILDLYDTYGPDVLLHQFSGHFADGSFGRIGMAREHFMAIGGYNESFLPMGYQDIDLIKRLMRYGLRYELVNDPAYNTALVNTKEDSMRNTQSRLSYKEMNRYNFNLSRENLLKGEINTTSFAAPGMNTGLYQYVNGSMAAIS</sequence>
<name>A0ABS7G603_9BACT</name>
<reference evidence="4 5" key="1">
    <citation type="submission" date="2021-08" db="EMBL/GenBank/DDBJ databases">
        <title>The genome sequence of Chitinophaga sp. B61.</title>
        <authorList>
            <person name="Zhang X."/>
        </authorList>
    </citation>
    <scope>NUCLEOTIDE SEQUENCE [LARGE SCALE GENOMIC DNA]</scope>
    <source>
        <strain evidence="4 5">B61</strain>
    </source>
</reference>
<evidence type="ECO:0000259" key="3">
    <source>
        <dbReference type="Pfam" id="PF02709"/>
    </source>
</evidence>
<accession>A0ABS7G603</accession>
<dbReference type="EMBL" id="JAICCF010000001">
    <property type="protein sequence ID" value="MBW8683062.1"/>
    <property type="molecule type" value="Genomic_DNA"/>
</dbReference>
<dbReference type="Pfam" id="PF00535">
    <property type="entry name" value="Glycos_transf_2"/>
    <property type="match status" value="1"/>
</dbReference>
<evidence type="ECO:0000259" key="2">
    <source>
        <dbReference type="Pfam" id="PF00535"/>
    </source>
</evidence>
<keyword evidence="5" id="KW-1185">Reference proteome</keyword>
<dbReference type="Gene3D" id="3.90.550.10">
    <property type="entry name" value="Spore Coat Polysaccharide Biosynthesis Protein SpsA, Chain A"/>
    <property type="match status" value="1"/>
</dbReference>
<evidence type="ECO:0000313" key="4">
    <source>
        <dbReference type="EMBL" id="MBW8683062.1"/>
    </source>
</evidence>
<protein>
    <submittedName>
        <fullName evidence="4">Glycosyltransferase family 2 protein</fullName>
    </submittedName>
</protein>
<organism evidence="4 5">
    <name type="scientific">Chitinophaga rhizophila</name>
    <dbReference type="NCBI Taxonomy" id="2866212"/>
    <lineage>
        <taxon>Bacteria</taxon>
        <taxon>Pseudomonadati</taxon>
        <taxon>Bacteroidota</taxon>
        <taxon>Chitinophagia</taxon>
        <taxon>Chitinophagales</taxon>
        <taxon>Chitinophagaceae</taxon>
        <taxon>Chitinophaga</taxon>
    </lineage>
</organism>
<dbReference type="InterPro" id="IPR027791">
    <property type="entry name" value="Galactosyl_T_C"/>
</dbReference>
<dbReference type="CDD" id="cd00761">
    <property type="entry name" value="Glyco_tranf_GTA_type"/>
    <property type="match status" value="1"/>
</dbReference>
<keyword evidence="1" id="KW-0808">Transferase</keyword>
<dbReference type="Proteomes" id="UP000812961">
    <property type="component" value="Unassembled WGS sequence"/>
</dbReference>
<feature type="domain" description="Glycosyltransferase 2-like" evidence="2">
    <location>
        <begin position="5"/>
        <end position="138"/>
    </location>
</feature>
<dbReference type="InterPro" id="IPR001173">
    <property type="entry name" value="Glyco_trans_2-like"/>
</dbReference>
<feature type="domain" description="Galactosyltransferase C-terminal" evidence="3">
    <location>
        <begin position="139"/>
        <end position="181"/>
    </location>
</feature>
<dbReference type="InterPro" id="IPR029044">
    <property type="entry name" value="Nucleotide-diphossugar_trans"/>
</dbReference>
<comment type="caution">
    <text evidence="4">The sequence shown here is derived from an EMBL/GenBank/DDBJ whole genome shotgun (WGS) entry which is preliminary data.</text>
</comment>